<gene>
    <name evidence="2" type="ORF">FKR81_36685</name>
</gene>
<dbReference type="InterPro" id="IPR000182">
    <property type="entry name" value="GNAT_dom"/>
</dbReference>
<dbReference type="GO" id="GO:0016747">
    <property type="term" value="F:acyltransferase activity, transferring groups other than amino-acyl groups"/>
    <property type="evidence" value="ECO:0007669"/>
    <property type="project" value="InterPro"/>
</dbReference>
<dbReference type="SUPFAM" id="SSF55729">
    <property type="entry name" value="Acyl-CoA N-acyltransferases (Nat)"/>
    <property type="match status" value="1"/>
</dbReference>
<dbReference type="Gene3D" id="3.40.630.30">
    <property type="match status" value="1"/>
</dbReference>
<dbReference type="CDD" id="cd04301">
    <property type="entry name" value="NAT_SF"/>
    <property type="match status" value="1"/>
</dbReference>
<protein>
    <submittedName>
        <fullName evidence="2">GNAT family N-acetyltransferase</fullName>
    </submittedName>
</protein>
<dbReference type="OrthoDB" id="4256927at2"/>
<comment type="caution">
    <text evidence="2">The sequence shown here is derived from an EMBL/GenBank/DDBJ whole genome shotgun (WGS) entry which is preliminary data.</text>
</comment>
<accession>A0A563EI12</accession>
<dbReference type="PROSITE" id="PS51186">
    <property type="entry name" value="GNAT"/>
    <property type="match status" value="1"/>
</dbReference>
<dbReference type="Proteomes" id="UP000316639">
    <property type="component" value="Unassembled WGS sequence"/>
</dbReference>
<proteinExistence type="predicted"/>
<feature type="domain" description="N-acetyltransferase" evidence="1">
    <location>
        <begin position="1"/>
        <end position="142"/>
    </location>
</feature>
<reference evidence="2 3" key="1">
    <citation type="submission" date="2019-07" db="EMBL/GenBank/DDBJ databases">
        <title>Lentzea xizangensis sp. nov., isolated from Qinghai-Tibetan Plateau Soils.</title>
        <authorList>
            <person name="Huang J."/>
        </authorList>
    </citation>
    <scope>NUCLEOTIDE SEQUENCE [LARGE SCALE GENOMIC DNA]</scope>
    <source>
        <strain evidence="2 3">FXJ1.1311</strain>
    </source>
</reference>
<evidence type="ECO:0000259" key="1">
    <source>
        <dbReference type="PROSITE" id="PS51186"/>
    </source>
</evidence>
<dbReference type="InterPro" id="IPR016181">
    <property type="entry name" value="Acyl_CoA_acyltransferase"/>
</dbReference>
<keyword evidence="3" id="KW-1185">Reference proteome</keyword>
<evidence type="ECO:0000313" key="3">
    <source>
        <dbReference type="Proteomes" id="UP000316639"/>
    </source>
</evidence>
<dbReference type="AlphaFoldDB" id="A0A563EI12"/>
<evidence type="ECO:0000313" key="2">
    <source>
        <dbReference type="EMBL" id="TWP46301.1"/>
    </source>
</evidence>
<organism evidence="2 3">
    <name type="scientific">Lentzea tibetensis</name>
    <dbReference type="NCBI Taxonomy" id="2591470"/>
    <lineage>
        <taxon>Bacteria</taxon>
        <taxon>Bacillati</taxon>
        <taxon>Actinomycetota</taxon>
        <taxon>Actinomycetes</taxon>
        <taxon>Pseudonocardiales</taxon>
        <taxon>Pseudonocardiaceae</taxon>
        <taxon>Lentzea</taxon>
    </lineage>
</organism>
<dbReference type="EMBL" id="VOBR01000034">
    <property type="protein sequence ID" value="TWP46301.1"/>
    <property type="molecule type" value="Genomic_DNA"/>
</dbReference>
<dbReference type="Pfam" id="PF00583">
    <property type="entry name" value="Acetyltransf_1"/>
    <property type="match status" value="1"/>
</dbReference>
<sequence>MFEGLSARSRYLRFHAPAPRLTSAMRRALTDVDGHDHAAVAAVSGGRSIGIARLIATGCGRAEIAVSVADAWQRRGVGRRLLTALGDLAARLRYTELYGEVLPENDVMLRLVRRAFPGVRLVREDDVMRVIYPIGWASLTLTHEDLLADLLRT</sequence>
<keyword evidence="2" id="KW-0808">Transferase</keyword>
<name>A0A563EI12_9PSEU</name>